<evidence type="ECO:0000256" key="1">
    <source>
        <dbReference type="ARBA" id="ARBA00002388"/>
    </source>
</evidence>
<dbReference type="PROSITE" id="PS00170">
    <property type="entry name" value="CSA_PPIASE_1"/>
    <property type="match status" value="1"/>
</dbReference>
<dbReference type="GO" id="GO:0006457">
    <property type="term" value="P:protein folding"/>
    <property type="evidence" value="ECO:0007669"/>
    <property type="project" value="InterPro"/>
</dbReference>
<dbReference type="PRINTS" id="PR00153">
    <property type="entry name" value="CSAPPISMRASE"/>
</dbReference>
<evidence type="ECO:0000256" key="2">
    <source>
        <dbReference type="ARBA" id="ARBA00013194"/>
    </source>
</evidence>
<keyword evidence="3" id="KW-0697">Rotamase</keyword>
<name>A0A9E2NNW6_9FIRM</name>
<protein>
    <recommendedName>
        <fullName evidence="2">peptidylprolyl isomerase</fullName>
        <ecNumber evidence="2">5.2.1.8</ecNumber>
    </recommendedName>
</protein>
<dbReference type="InterPro" id="IPR012854">
    <property type="entry name" value="Cu_amine_oxidase-like_N"/>
</dbReference>
<reference evidence="6" key="2">
    <citation type="submission" date="2021-04" db="EMBL/GenBank/DDBJ databases">
        <authorList>
            <person name="Gilroy R."/>
        </authorList>
    </citation>
    <scope>NUCLEOTIDE SEQUENCE</scope>
    <source>
        <strain evidence="6">B5-657</strain>
    </source>
</reference>
<dbReference type="Proteomes" id="UP000824229">
    <property type="component" value="Unassembled WGS sequence"/>
</dbReference>
<dbReference type="SUPFAM" id="SSF55383">
    <property type="entry name" value="Copper amine oxidase, domain N"/>
    <property type="match status" value="1"/>
</dbReference>
<gene>
    <name evidence="6" type="ORF">H9872_08835</name>
</gene>
<evidence type="ECO:0000313" key="7">
    <source>
        <dbReference type="Proteomes" id="UP000824229"/>
    </source>
</evidence>
<dbReference type="SUPFAM" id="SSF50891">
    <property type="entry name" value="Cyclophilin-like"/>
    <property type="match status" value="1"/>
</dbReference>
<accession>A0A9E2NNW6</accession>
<dbReference type="InterPro" id="IPR020892">
    <property type="entry name" value="Cyclophilin-type_PPIase_CS"/>
</dbReference>
<dbReference type="Pfam" id="PF00160">
    <property type="entry name" value="Pro_isomerase"/>
    <property type="match status" value="1"/>
</dbReference>
<dbReference type="PANTHER" id="PTHR45625:SF4">
    <property type="entry name" value="PEPTIDYLPROLYL ISOMERASE DOMAIN AND WD REPEAT-CONTAINING PROTEIN 1"/>
    <property type="match status" value="1"/>
</dbReference>
<dbReference type="Pfam" id="PF07833">
    <property type="entry name" value="Cu_amine_oxidN1"/>
    <property type="match status" value="1"/>
</dbReference>
<dbReference type="PANTHER" id="PTHR45625">
    <property type="entry name" value="PEPTIDYL-PROLYL CIS-TRANS ISOMERASE-RELATED"/>
    <property type="match status" value="1"/>
</dbReference>
<dbReference type="InterPro" id="IPR002130">
    <property type="entry name" value="Cyclophilin-type_PPIase_dom"/>
</dbReference>
<dbReference type="EMBL" id="JAHLFQ010000206">
    <property type="protein sequence ID" value="MBU3804843.1"/>
    <property type="molecule type" value="Genomic_DNA"/>
</dbReference>
<proteinExistence type="predicted"/>
<dbReference type="InterPro" id="IPR036582">
    <property type="entry name" value="Mao_N_sf"/>
</dbReference>
<comment type="function">
    <text evidence="1">PPIases accelerate the folding of proteins. It catalyzes the cis-trans isomerization of proline imidic peptide bonds in oligopeptides.</text>
</comment>
<dbReference type="CDD" id="cd00317">
    <property type="entry name" value="cyclophilin"/>
    <property type="match status" value="1"/>
</dbReference>
<dbReference type="GO" id="GO:0003755">
    <property type="term" value="F:peptidyl-prolyl cis-trans isomerase activity"/>
    <property type="evidence" value="ECO:0007669"/>
    <property type="project" value="UniProtKB-KW"/>
</dbReference>
<feature type="domain" description="PPIase cyclophilin-type" evidence="5">
    <location>
        <begin position="164"/>
        <end position="313"/>
    </location>
</feature>
<evidence type="ECO:0000256" key="3">
    <source>
        <dbReference type="ARBA" id="ARBA00023110"/>
    </source>
</evidence>
<dbReference type="Gene3D" id="2.40.100.10">
    <property type="entry name" value="Cyclophilin-like"/>
    <property type="match status" value="1"/>
</dbReference>
<comment type="caution">
    <text evidence="6">The sequence shown here is derived from an EMBL/GenBank/DDBJ whole genome shotgun (WGS) entry which is preliminary data.</text>
</comment>
<evidence type="ECO:0000259" key="5">
    <source>
        <dbReference type="PROSITE" id="PS50072"/>
    </source>
</evidence>
<organism evidence="6 7">
    <name type="scientific">Candidatus Cellulosilyticum pullistercoris</name>
    <dbReference type="NCBI Taxonomy" id="2838521"/>
    <lineage>
        <taxon>Bacteria</taxon>
        <taxon>Bacillati</taxon>
        <taxon>Bacillota</taxon>
        <taxon>Clostridia</taxon>
        <taxon>Lachnospirales</taxon>
        <taxon>Cellulosilyticaceae</taxon>
        <taxon>Cellulosilyticum</taxon>
    </lineage>
</organism>
<sequence>MKKFFLRRTSLFLLTLLFSLIFSIPCFASSTIKLSLNGRQLEPSVAPIIKNGTTLVPLRLISENLNAHVSYEKETKTISIISKNTSIHLTLENKKAIVNEDTILLSMAPISTNGTTMVPLRFISENLDCKVNWDAKNQHITITSLNTEEQTNNSTLPTATIIVKDYGTITLELYPDIAPNTVNNFIFLANNHFYDGLTFHRIIDDFVIQGGDPLGTGTGGPGYTISGEFSSNGFSSNVLSHTKGIISMARSYLPDSAGSQFFITCADATYLDGQYAAFGKVLTGLDVVEALSNVSTNANDAPLSPIIIESIRVDTKGMTYPNPIGMMN</sequence>
<dbReference type="EC" id="5.2.1.8" evidence="2"/>
<keyword evidence="4 6" id="KW-0413">Isomerase</keyword>
<dbReference type="InterPro" id="IPR029000">
    <property type="entry name" value="Cyclophilin-like_dom_sf"/>
</dbReference>
<reference evidence="6" key="1">
    <citation type="journal article" date="2021" name="PeerJ">
        <title>Extensive microbial diversity within the chicken gut microbiome revealed by metagenomics and culture.</title>
        <authorList>
            <person name="Gilroy R."/>
            <person name="Ravi A."/>
            <person name="Getino M."/>
            <person name="Pursley I."/>
            <person name="Horton D.L."/>
            <person name="Alikhan N.F."/>
            <person name="Baker D."/>
            <person name="Gharbi K."/>
            <person name="Hall N."/>
            <person name="Watson M."/>
            <person name="Adriaenssens E.M."/>
            <person name="Foster-Nyarko E."/>
            <person name="Jarju S."/>
            <person name="Secka A."/>
            <person name="Antonio M."/>
            <person name="Oren A."/>
            <person name="Chaudhuri R.R."/>
            <person name="La Ragione R."/>
            <person name="Hildebrand F."/>
            <person name="Pallen M.J."/>
        </authorList>
    </citation>
    <scope>NUCLEOTIDE SEQUENCE</scope>
    <source>
        <strain evidence="6">B5-657</strain>
    </source>
</reference>
<evidence type="ECO:0000256" key="4">
    <source>
        <dbReference type="ARBA" id="ARBA00023235"/>
    </source>
</evidence>
<dbReference type="AlphaFoldDB" id="A0A9E2NNW6"/>
<evidence type="ECO:0000313" key="6">
    <source>
        <dbReference type="EMBL" id="MBU3804843.1"/>
    </source>
</evidence>
<dbReference type="PROSITE" id="PS50072">
    <property type="entry name" value="CSA_PPIASE_2"/>
    <property type="match status" value="1"/>
</dbReference>
<dbReference type="Gene3D" id="3.30.457.10">
    <property type="entry name" value="Copper amine oxidase-like, N-terminal domain"/>
    <property type="match status" value="1"/>
</dbReference>
<dbReference type="InterPro" id="IPR044666">
    <property type="entry name" value="Cyclophilin_A-like"/>
</dbReference>